<evidence type="ECO:0000313" key="4">
    <source>
        <dbReference type="Proteomes" id="UP000294752"/>
    </source>
</evidence>
<dbReference type="GO" id="GO:0009245">
    <property type="term" value="P:lipid A biosynthetic process"/>
    <property type="evidence" value="ECO:0007669"/>
    <property type="project" value="InterPro"/>
</dbReference>
<feature type="domain" description="Lipid A biosynthesis N-terminal" evidence="2">
    <location>
        <begin position="132"/>
        <end position="203"/>
    </location>
</feature>
<dbReference type="SMART" id="SM01259">
    <property type="entry name" value="LAB_N"/>
    <property type="match status" value="2"/>
</dbReference>
<evidence type="ECO:0000256" key="1">
    <source>
        <dbReference type="SAM" id="Phobius"/>
    </source>
</evidence>
<keyword evidence="1" id="KW-1133">Transmembrane helix</keyword>
<dbReference type="Pfam" id="PF07578">
    <property type="entry name" value="LAB_N"/>
    <property type="match status" value="2"/>
</dbReference>
<dbReference type="EMBL" id="SNZV01000005">
    <property type="protein sequence ID" value="TDS12960.1"/>
    <property type="molecule type" value="Genomic_DNA"/>
</dbReference>
<dbReference type="GO" id="GO:0008915">
    <property type="term" value="F:lipid-A-disaccharide synthase activity"/>
    <property type="evidence" value="ECO:0007669"/>
    <property type="project" value="InterPro"/>
</dbReference>
<proteinExistence type="predicted"/>
<feature type="transmembrane region" description="Helical" evidence="1">
    <location>
        <begin position="63"/>
        <end position="79"/>
    </location>
</feature>
<feature type="transmembrane region" description="Helical" evidence="1">
    <location>
        <begin position="185"/>
        <end position="204"/>
    </location>
</feature>
<gene>
    <name evidence="3" type="ORF">B0I21_10591</name>
</gene>
<dbReference type="GO" id="GO:0016020">
    <property type="term" value="C:membrane"/>
    <property type="evidence" value="ECO:0007669"/>
    <property type="project" value="GOC"/>
</dbReference>
<keyword evidence="4" id="KW-1185">Reference proteome</keyword>
<comment type="caution">
    <text evidence="3">The sequence shown here is derived from an EMBL/GenBank/DDBJ whole genome shotgun (WGS) entry which is preliminary data.</text>
</comment>
<sequence>MDQNSIWVLLLGALAQLLFSSRLIVQWILTEKQRRVVTPALFWELSLLASILLFYYGYLRDDFSIMLGQVLTYYIYIRNMDLQGHWKKIYFPLRIIICCIPALFIVFGYNNGIYDRAKLFDHEHIARPLLILGIVSQMLFTLRFVVQWLVSESKRRSVLPYAFWGISLIGSMAILLYAVLRKDPVLFFGHIFGAFVYSRNLYIIRRQA</sequence>
<feature type="transmembrane region" description="Helical" evidence="1">
    <location>
        <begin position="158"/>
        <end position="179"/>
    </location>
</feature>
<feature type="transmembrane region" description="Helical" evidence="1">
    <location>
        <begin position="6"/>
        <end position="25"/>
    </location>
</feature>
<dbReference type="RefSeq" id="WP_133640474.1">
    <property type="nucleotide sequence ID" value="NZ_SNZV01000005.1"/>
</dbReference>
<dbReference type="InterPro" id="IPR011499">
    <property type="entry name" value="Lipid_A_biosynth_N"/>
</dbReference>
<keyword evidence="1" id="KW-0472">Membrane</keyword>
<organism evidence="3 4">
    <name type="scientific">Sphingobacterium paludis</name>
    <dbReference type="NCBI Taxonomy" id="1476465"/>
    <lineage>
        <taxon>Bacteria</taxon>
        <taxon>Pseudomonadati</taxon>
        <taxon>Bacteroidota</taxon>
        <taxon>Sphingobacteriia</taxon>
        <taxon>Sphingobacteriales</taxon>
        <taxon>Sphingobacteriaceae</taxon>
        <taxon>Sphingobacterium</taxon>
    </lineage>
</organism>
<evidence type="ECO:0000313" key="3">
    <source>
        <dbReference type="EMBL" id="TDS12960.1"/>
    </source>
</evidence>
<dbReference type="OrthoDB" id="9793186at2"/>
<name>A0A4R7CXE9_9SPHI</name>
<dbReference type="Proteomes" id="UP000294752">
    <property type="component" value="Unassembled WGS sequence"/>
</dbReference>
<dbReference type="AlphaFoldDB" id="A0A4R7CXE9"/>
<feature type="transmembrane region" description="Helical" evidence="1">
    <location>
        <begin position="91"/>
        <end position="109"/>
    </location>
</feature>
<keyword evidence="1" id="KW-0812">Transmembrane</keyword>
<evidence type="ECO:0000259" key="2">
    <source>
        <dbReference type="SMART" id="SM01259"/>
    </source>
</evidence>
<protein>
    <submittedName>
        <fullName evidence="3">Lipid A biosynthesis-like protein</fullName>
    </submittedName>
</protein>
<reference evidence="3 4" key="1">
    <citation type="submission" date="2019-03" db="EMBL/GenBank/DDBJ databases">
        <title>Genomic Encyclopedia of Type Strains, Phase III (KMG-III): the genomes of soil and plant-associated and newly described type strains.</title>
        <authorList>
            <person name="Whitman W."/>
        </authorList>
    </citation>
    <scope>NUCLEOTIDE SEQUENCE [LARGE SCALE GENOMIC DNA]</scope>
    <source>
        <strain evidence="3 4">CGMCC 1.12801</strain>
    </source>
</reference>
<feature type="domain" description="Lipid A biosynthesis N-terminal" evidence="2">
    <location>
        <begin position="11"/>
        <end position="82"/>
    </location>
</feature>
<dbReference type="Gene3D" id="1.20.1280.290">
    <property type="match status" value="1"/>
</dbReference>
<feature type="transmembrane region" description="Helical" evidence="1">
    <location>
        <begin position="37"/>
        <end position="57"/>
    </location>
</feature>
<accession>A0A4R7CXE9</accession>
<feature type="transmembrane region" description="Helical" evidence="1">
    <location>
        <begin position="129"/>
        <end position="146"/>
    </location>
</feature>